<feature type="compositionally biased region" description="Basic and acidic residues" evidence="2">
    <location>
        <begin position="255"/>
        <end position="265"/>
    </location>
</feature>
<evidence type="ECO:0000256" key="1">
    <source>
        <dbReference type="SAM" id="Coils"/>
    </source>
</evidence>
<organism evidence="3 4">
    <name type="scientific">Armillaria ostoyae</name>
    <name type="common">Armillaria root rot fungus</name>
    <dbReference type="NCBI Taxonomy" id="47428"/>
    <lineage>
        <taxon>Eukaryota</taxon>
        <taxon>Fungi</taxon>
        <taxon>Dikarya</taxon>
        <taxon>Basidiomycota</taxon>
        <taxon>Agaricomycotina</taxon>
        <taxon>Agaricomycetes</taxon>
        <taxon>Agaricomycetidae</taxon>
        <taxon>Agaricales</taxon>
        <taxon>Marasmiineae</taxon>
        <taxon>Physalacriaceae</taxon>
        <taxon>Armillaria</taxon>
    </lineage>
</organism>
<feature type="coiled-coil region" evidence="1">
    <location>
        <begin position="488"/>
        <end position="631"/>
    </location>
</feature>
<dbReference type="OMA" id="FWCHSCR"/>
<name>A0A284RCE5_ARMOS</name>
<dbReference type="OrthoDB" id="10255630at2759"/>
<protein>
    <submittedName>
        <fullName evidence="3">Uncharacterized protein</fullName>
    </submittedName>
</protein>
<dbReference type="EMBL" id="FUEG01000007">
    <property type="protein sequence ID" value="SJL06418.1"/>
    <property type="molecule type" value="Genomic_DNA"/>
</dbReference>
<evidence type="ECO:0000313" key="4">
    <source>
        <dbReference type="Proteomes" id="UP000219338"/>
    </source>
</evidence>
<dbReference type="Gene3D" id="1.10.287.1490">
    <property type="match status" value="1"/>
</dbReference>
<sequence length="828" mass="93055">MSEDDRAAKAARAKAMLKKRQQKKAHGAPITPEVASPSTPPSSRPFSPALPEPAPAEDEKRDVADLFATRESNDTSWISSLPRAAPLPASSPPFSLISSPPLKPTGHPHATNFDGGALRARIDELESENASLSSRMHELQASQDRLRETEVILGEERKHSQQLSQDVQQLQVERETFLRNEQQTISLLVSEKASLASELERLEGLESEAQSTKSQLEEERKQFSVLQGRLARLDSDLHESSYENEQLRVKDKDLTEKNREQERELQLSNAASSNLQKEVDDYKRRLRELEEQIQSDDRAEKLENTLKNTQDRSDELEFQLSKLKQAYATLKDDRDRTDAELKQHRDSAEAWQSKYSTLEAEHEAIQKLLTSNELEKTALNHQTVALRSEIDSTQKDIALLQDKLTQAAVELASGNRQLQAAQNELKNAKRRAEEAERIQSDLQSEGTNLMQSLAEMRPKIVELTGAKLELSERVDSLETTLRSRDATIAQLEATLDEDQDHKEQAELKWNELLARHEKERLSEQEASNKLQKDLTEMQEELESAFASIRSLEAERSGYHHDTVRQLQEIEHLNESTVAQAQELAALRQEIAERNDIRNDDEEFMSQAQSEIEDLRQAIEAKDEEIERLLAAASSPGPEGPRSLDDEMLGAIKQQHSLELSASQSRIRSLETSLFEADARSHALQKQISALEDLRPRSFSPIPSRPSSRGSAIDLHRASFSSHKGTLPASLSRAAVTRTAVLDQGLSPETRHKRKVSLSMLKARIESESAVGLFHHPASRNLSPVPSDGPDSQPSSPPPPHHHPTPRPQFLDDSHVFWCHSCRGDLVIL</sequence>
<feature type="region of interest" description="Disordered" evidence="2">
    <location>
        <begin position="1"/>
        <end position="117"/>
    </location>
</feature>
<feature type="region of interest" description="Disordered" evidence="2">
    <location>
        <begin position="255"/>
        <end position="279"/>
    </location>
</feature>
<dbReference type="PANTHER" id="PTHR45615:SF80">
    <property type="entry name" value="GRIP DOMAIN-CONTAINING PROTEIN"/>
    <property type="match status" value="1"/>
</dbReference>
<accession>A0A284RCE5</accession>
<dbReference type="SUPFAM" id="SSF57997">
    <property type="entry name" value="Tropomyosin"/>
    <property type="match status" value="1"/>
</dbReference>
<reference evidence="4" key="1">
    <citation type="journal article" date="2017" name="Nat. Ecol. Evol.">
        <title>Genome expansion and lineage-specific genetic innovations in the forest pathogenic fungi Armillaria.</title>
        <authorList>
            <person name="Sipos G."/>
            <person name="Prasanna A.N."/>
            <person name="Walter M.C."/>
            <person name="O'Connor E."/>
            <person name="Balint B."/>
            <person name="Krizsan K."/>
            <person name="Kiss B."/>
            <person name="Hess J."/>
            <person name="Varga T."/>
            <person name="Slot J."/>
            <person name="Riley R."/>
            <person name="Boka B."/>
            <person name="Rigling D."/>
            <person name="Barry K."/>
            <person name="Lee J."/>
            <person name="Mihaltcheva S."/>
            <person name="LaButti K."/>
            <person name="Lipzen A."/>
            <person name="Waldron R."/>
            <person name="Moloney N.M."/>
            <person name="Sperisen C."/>
            <person name="Kredics L."/>
            <person name="Vagvoelgyi C."/>
            <person name="Patrignani A."/>
            <person name="Fitzpatrick D."/>
            <person name="Nagy I."/>
            <person name="Doyle S."/>
            <person name="Anderson J.B."/>
            <person name="Grigoriev I.V."/>
            <person name="Gueldener U."/>
            <person name="Muensterkoetter M."/>
            <person name="Nagy L.G."/>
        </authorList>
    </citation>
    <scope>NUCLEOTIDE SEQUENCE [LARGE SCALE GENOMIC DNA]</scope>
    <source>
        <strain evidence="4">C18/9</strain>
    </source>
</reference>
<dbReference type="AlphaFoldDB" id="A0A284RCE5"/>
<evidence type="ECO:0000256" key="2">
    <source>
        <dbReference type="SAM" id="MobiDB-lite"/>
    </source>
</evidence>
<feature type="region of interest" description="Disordered" evidence="2">
    <location>
        <begin position="776"/>
        <end position="807"/>
    </location>
</feature>
<feature type="compositionally biased region" description="Low complexity" evidence="2">
    <location>
        <begin position="79"/>
        <end position="100"/>
    </location>
</feature>
<keyword evidence="1" id="KW-0175">Coiled coil</keyword>
<gene>
    <name evidence="3" type="ORF">ARMOST_09755</name>
</gene>
<proteinExistence type="predicted"/>
<dbReference type="PANTHER" id="PTHR45615">
    <property type="entry name" value="MYOSIN HEAVY CHAIN, NON-MUSCLE"/>
    <property type="match status" value="1"/>
</dbReference>
<dbReference type="STRING" id="47428.A0A284RCE5"/>
<keyword evidence="4" id="KW-1185">Reference proteome</keyword>
<feature type="compositionally biased region" description="Polar residues" evidence="2">
    <location>
        <begin position="266"/>
        <end position="276"/>
    </location>
</feature>
<feature type="compositionally biased region" description="Basic residues" evidence="2">
    <location>
        <begin position="9"/>
        <end position="26"/>
    </location>
</feature>
<feature type="compositionally biased region" description="Low complexity" evidence="2">
    <location>
        <begin position="782"/>
        <end position="793"/>
    </location>
</feature>
<evidence type="ECO:0000313" key="3">
    <source>
        <dbReference type="EMBL" id="SJL06418.1"/>
    </source>
</evidence>
<dbReference type="Proteomes" id="UP000219338">
    <property type="component" value="Unassembled WGS sequence"/>
</dbReference>
<feature type="compositionally biased region" description="Pro residues" evidence="2">
    <location>
        <begin position="38"/>
        <end position="54"/>
    </location>
</feature>